<organism evidence="1">
    <name type="scientific">Anguilla anguilla</name>
    <name type="common">European freshwater eel</name>
    <name type="synonym">Muraena anguilla</name>
    <dbReference type="NCBI Taxonomy" id="7936"/>
    <lineage>
        <taxon>Eukaryota</taxon>
        <taxon>Metazoa</taxon>
        <taxon>Chordata</taxon>
        <taxon>Craniata</taxon>
        <taxon>Vertebrata</taxon>
        <taxon>Euteleostomi</taxon>
        <taxon>Actinopterygii</taxon>
        <taxon>Neopterygii</taxon>
        <taxon>Teleostei</taxon>
        <taxon>Anguilliformes</taxon>
        <taxon>Anguillidae</taxon>
        <taxon>Anguilla</taxon>
    </lineage>
</organism>
<evidence type="ECO:0000313" key="1">
    <source>
        <dbReference type="EMBL" id="JAH03229.1"/>
    </source>
</evidence>
<proteinExistence type="predicted"/>
<reference evidence="1" key="1">
    <citation type="submission" date="2014-11" db="EMBL/GenBank/DDBJ databases">
        <authorList>
            <person name="Amaro Gonzalez C."/>
        </authorList>
    </citation>
    <scope>NUCLEOTIDE SEQUENCE</scope>
</reference>
<name>A0A0E9PFD1_ANGAN</name>
<sequence>MGVTSLHKTEVNQWDVCVPVCTSVLVFEWLVMEWKCCLRFFDKGAAEFKMAT</sequence>
<protein>
    <submittedName>
        <fullName evidence="1">Uncharacterized protein</fullName>
    </submittedName>
</protein>
<dbReference type="EMBL" id="GBXM01105348">
    <property type="protein sequence ID" value="JAH03229.1"/>
    <property type="molecule type" value="Transcribed_RNA"/>
</dbReference>
<reference evidence="1" key="2">
    <citation type="journal article" date="2015" name="Fish Shellfish Immunol.">
        <title>Early steps in the European eel (Anguilla anguilla)-Vibrio vulnificus interaction in the gills: Role of the RtxA13 toxin.</title>
        <authorList>
            <person name="Callol A."/>
            <person name="Pajuelo D."/>
            <person name="Ebbesson L."/>
            <person name="Teles M."/>
            <person name="MacKenzie S."/>
            <person name="Amaro C."/>
        </authorList>
    </citation>
    <scope>NUCLEOTIDE SEQUENCE</scope>
</reference>
<dbReference type="AlphaFoldDB" id="A0A0E9PFD1"/>
<accession>A0A0E9PFD1</accession>